<dbReference type="Pfam" id="PF13181">
    <property type="entry name" value="TPR_8"/>
    <property type="match status" value="2"/>
</dbReference>
<dbReference type="SUPFAM" id="SSF48452">
    <property type="entry name" value="TPR-like"/>
    <property type="match status" value="1"/>
</dbReference>
<evidence type="ECO:0000256" key="1">
    <source>
        <dbReference type="ARBA" id="ARBA00022737"/>
    </source>
</evidence>
<evidence type="ECO:0000313" key="4">
    <source>
        <dbReference type="Proteomes" id="UP000183404"/>
    </source>
</evidence>
<evidence type="ECO:0000313" key="3">
    <source>
        <dbReference type="EMBL" id="SDF83766.1"/>
    </source>
</evidence>
<dbReference type="AlphaFoldDB" id="A0A1G7PBR4"/>
<dbReference type="InterPro" id="IPR011990">
    <property type="entry name" value="TPR-like_helical_dom_sf"/>
</dbReference>
<sequence>MGWRFRRSISLGKGVRINVSKSGIGFSVGKRGARIGVGPRGVYTSFGIPGTGLYTINYLNKKKKQVSSSPNTQINNVSITYPPEILKKMPSKAPQYLLFIASFILLFTYTPLGILGFIIFAFYFYALSKKPISKAVSFFEKGKVAYNRGDYKSALDNFLKVIEIEPDAISLYKEIGIIYIHLGEDEKANECFEKYLFKYPEDLEAKTRYINLLIKVGQYQKALELMNSLPEEYKNSLHVINAMADCYIELNKPDMALAVLEKGPMRKRKTDTEEMKIFRYLLGTVYMKLGQKEKALKQFQKIYVEDSNFLDVAEILNEMEG</sequence>
<dbReference type="Pfam" id="PF14559">
    <property type="entry name" value="TPR_19"/>
    <property type="match status" value="1"/>
</dbReference>
<keyword evidence="1" id="KW-0677">Repeat</keyword>
<dbReference type="InterPro" id="IPR019734">
    <property type="entry name" value="TPR_rpt"/>
</dbReference>
<dbReference type="PANTHER" id="PTHR44943">
    <property type="entry name" value="CELLULOSE SYNTHASE OPERON PROTEIN C"/>
    <property type="match status" value="1"/>
</dbReference>
<dbReference type="Gene3D" id="1.25.40.10">
    <property type="entry name" value="Tetratricopeptide repeat domain"/>
    <property type="match status" value="2"/>
</dbReference>
<proteinExistence type="predicted"/>
<organism evidence="3 4">
    <name type="scientific">Thermoanaerobacter thermohydrosulfuricus</name>
    <name type="common">Clostridium thermohydrosulfuricum</name>
    <dbReference type="NCBI Taxonomy" id="1516"/>
    <lineage>
        <taxon>Bacteria</taxon>
        <taxon>Bacillati</taxon>
        <taxon>Bacillota</taxon>
        <taxon>Clostridia</taxon>
        <taxon>Thermoanaerobacterales</taxon>
        <taxon>Thermoanaerobacteraceae</taxon>
        <taxon>Thermoanaerobacter</taxon>
    </lineage>
</organism>
<gene>
    <name evidence="3" type="ORF">SAMN04244560_01309</name>
</gene>
<dbReference type="Proteomes" id="UP000183404">
    <property type="component" value="Unassembled WGS sequence"/>
</dbReference>
<dbReference type="PANTHER" id="PTHR44943:SF8">
    <property type="entry name" value="TPR REPEAT-CONTAINING PROTEIN MJ0263"/>
    <property type="match status" value="1"/>
</dbReference>
<dbReference type="InterPro" id="IPR051685">
    <property type="entry name" value="Ycf3/AcsC/BcsC/TPR_MFPF"/>
</dbReference>
<dbReference type="EMBL" id="FNBS01000026">
    <property type="protein sequence ID" value="SDF83766.1"/>
    <property type="molecule type" value="Genomic_DNA"/>
</dbReference>
<dbReference type="PROSITE" id="PS50005">
    <property type="entry name" value="TPR"/>
    <property type="match status" value="3"/>
</dbReference>
<evidence type="ECO:0000256" key="2">
    <source>
        <dbReference type="ARBA" id="ARBA00022803"/>
    </source>
</evidence>
<dbReference type="SMART" id="SM00028">
    <property type="entry name" value="TPR"/>
    <property type="match status" value="3"/>
</dbReference>
<name>A0A1G7PBR4_THETY</name>
<dbReference type="Pfam" id="PF14020">
    <property type="entry name" value="DUF4236"/>
    <property type="match status" value="1"/>
</dbReference>
<dbReference type="InterPro" id="IPR025330">
    <property type="entry name" value="DUF4236"/>
</dbReference>
<dbReference type="RefSeq" id="WP_019907723.1">
    <property type="nucleotide sequence ID" value="NZ_FNBS01000026.1"/>
</dbReference>
<accession>A0A1G7PBR4</accession>
<keyword evidence="2" id="KW-0802">TPR repeat</keyword>
<reference evidence="3 4" key="1">
    <citation type="submission" date="2016-10" db="EMBL/GenBank/DDBJ databases">
        <authorList>
            <person name="de Groot N.N."/>
        </authorList>
    </citation>
    <scope>NUCLEOTIDE SEQUENCE [LARGE SCALE GENOMIC DNA]</scope>
    <source>
        <strain evidence="3 4">DSM 569</strain>
    </source>
</reference>
<protein>
    <submittedName>
        <fullName evidence="3">Tetratricopeptide repeat-containing protein</fullName>
    </submittedName>
</protein>